<sequence>MGVLAIGVVTVRADAEKDESDAVNAVQDHDDLPMLEGDQLERGTVRGEQEGVGALIYHTNIMNALGKPEEAYQSSLSVRGAASYLMGPHKLWRARLLPRQERTKLAVKQAMALFQPHDCQGCELKSCDFHPSSRRVYQRKVSSKLRYRETGFRCSD</sequence>
<dbReference type="EMBL" id="CM026429">
    <property type="protein sequence ID" value="KAG0563380.1"/>
    <property type="molecule type" value="Genomic_DNA"/>
</dbReference>
<evidence type="ECO:0000313" key="1">
    <source>
        <dbReference type="EMBL" id="KAG0563380.1"/>
    </source>
</evidence>
<protein>
    <submittedName>
        <fullName evidence="1">Uncharacterized protein</fullName>
    </submittedName>
</protein>
<comment type="caution">
    <text evidence="1">The sequence shown here is derived from an EMBL/GenBank/DDBJ whole genome shotgun (WGS) entry which is preliminary data.</text>
</comment>
<accession>A0A8T0GWH4</accession>
<gene>
    <name evidence="1" type="ORF">KC19_8G026300</name>
</gene>
<proteinExistence type="predicted"/>
<evidence type="ECO:0000313" key="2">
    <source>
        <dbReference type="Proteomes" id="UP000822688"/>
    </source>
</evidence>
<keyword evidence="2" id="KW-1185">Reference proteome</keyword>
<name>A0A8T0GWH4_CERPU</name>
<dbReference type="Proteomes" id="UP000822688">
    <property type="component" value="Chromosome 8"/>
</dbReference>
<reference evidence="1" key="1">
    <citation type="submission" date="2020-06" db="EMBL/GenBank/DDBJ databases">
        <title>WGS assembly of Ceratodon purpureus strain R40.</title>
        <authorList>
            <person name="Carey S.B."/>
            <person name="Jenkins J."/>
            <person name="Shu S."/>
            <person name="Lovell J.T."/>
            <person name="Sreedasyam A."/>
            <person name="Maumus F."/>
            <person name="Tiley G.P."/>
            <person name="Fernandez-Pozo N."/>
            <person name="Barry K."/>
            <person name="Chen C."/>
            <person name="Wang M."/>
            <person name="Lipzen A."/>
            <person name="Daum C."/>
            <person name="Saski C.A."/>
            <person name="Payton A.C."/>
            <person name="Mcbreen J.C."/>
            <person name="Conrad R.E."/>
            <person name="Kollar L.M."/>
            <person name="Olsson S."/>
            <person name="Huttunen S."/>
            <person name="Landis J.B."/>
            <person name="Wickett N.J."/>
            <person name="Johnson M.G."/>
            <person name="Rensing S.A."/>
            <person name="Grimwood J."/>
            <person name="Schmutz J."/>
            <person name="Mcdaniel S.F."/>
        </authorList>
    </citation>
    <scope>NUCLEOTIDE SEQUENCE</scope>
    <source>
        <strain evidence="1">R40</strain>
    </source>
</reference>
<organism evidence="1 2">
    <name type="scientific">Ceratodon purpureus</name>
    <name type="common">Fire moss</name>
    <name type="synonym">Dicranum purpureum</name>
    <dbReference type="NCBI Taxonomy" id="3225"/>
    <lineage>
        <taxon>Eukaryota</taxon>
        <taxon>Viridiplantae</taxon>
        <taxon>Streptophyta</taxon>
        <taxon>Embryophyta</taxon>
        <taxon>Bryophyta</taxon>
        <taxon>Bryophytina</taxon>
        <taxon>Bryopsida</taxon>
        <taxon>Dicranidae</taxon>
        <taxon>Pseudoditrichales</taxon>
        <taxon>Ditrichaceae</taxon>
        <taxon>Ceratodon</taxon>
    </lineage>
</organism>
<dbReference type="AlphaFoldDB" id="A0A8T0GWH4"/>